<evidence type="ECO:0000313" key="7">
    <source>
        <dbReference type="EMBL" id="TRX98009.1"/>
    </source>
</evidence>
<feature type="transmembrane region" description="Helical" evidence="5">
    <location>
        <begin position="54"/>
        <end position="77"/>
    </location>
</feature>
<evidence type="ECO:0000256" key="2">
    <source>
        <dbReference type="ARBA" id="ARBA00022692"/>
    </source>
</evidence>
<name>A0A553ICU6_9PEZI</name>
<dbReference type="InterPro" id="IPR007269">
    <property type="entry name" value="ICMT_MeTrfase"/>
</dbReference>
<keyword evidence="5" id="KW-0256">Endoplasmic reticulum</keyword>
<feature type="chain" id="PRO_5021931384" description="Protein-S-isoprenylcysteine O-methyltransferase" evidence="6">
    <location>
        <begin position="19"/>
        <end position="240"/>
    </location>
</feature>
<reference evidence="8" key="1">
    <citation type="submission" date="2019-06" db="EMBL/GenBank/DDBJ databases">
        <title>Draft genome sequence of the griseofulvin-producing fungus Xylaria cubensis strain G536.</title>
        <authorList>
            <person name="Mead M.E."/>
            <person name="Raja H.A."/>
            <person name="Steenwyk J.L."/>
            <person name="Knowles S.L."/>
            <person name="Oberlies N.H."/>
            <person name="Rokas A."/>
        </authorList>
    </citation>
    <scope>NUCLEOTIDE SEQUENCE [LARGE SCALE GENOMIC DNA]</scope>
    <source>
        <strain evidence="8">G536</strain>
    </source>
</reference>
<dbReference type="GO" id="GO:0004671">
    <property type="term" value="F:protein C-terminal S-isoprenylcysteine carboxyl O-methyltransferase activity"/>
    <property type="evidence" value="ECO:0007669"/>
    <property type="project" value="UniProtKB-EC"/>
</dbReference>
<keyword evidence="8" id="KW-1185">Reference proteome</keyword>
<comment type="caution">
    <text evidence="5">Lacks conserved residue(s) required for the propagation of feature annotation.</text>
</comment>
<evidence type="ECO:0000256" key="4">
    <source>
        <dbReference type="ARBA" id="ARBA00023136"/>
    </source>
</evidence>
<dbReference type="EC" id="2.1.1.100" evidence="5"/>
<comment type="similarity">
    <text evidence="5">Belongs to the class VI-like SAM-binding methyltransferase superfamily. Isoprenylcysteine carboxyl methyltransferase family.</text>
</comment>
<evidence type="ECO:0000313" key="8">
    <source>
        <dbReference type="Proteomes" id="UP000319160"/>
    </source>
</evidence>
<keyword evidence="5" id="KW-0949">S-adenosyl-L-methionine</keyword>
<keyword evidence="3 5" id="KW-1133">Transmembrane helix</keyword>
<dbReference type="PANTHER" id="PTHR12714">
    <property type="entry name" value="PROTEIN-S ISOPRENYLCYSTEINE O-METHYLTRANSFERASE"/>
    <property type="match status" value="1"/>
</dbReference>
<keyword evidence="5" id="KW-0808">Transferase</keyword>
<comment type="caution">
    <text evidence="7">The sequence shown here is derived from an EMBL/GenBank/DDBJ whole genome shotgun (WGS) entry which is preliminary data.</text>
</comment>
<evidence type="ECO:0000256" key="3">
    <source>
        <dbReference type="ARBA" id="ARBA00022989"/>
    </source>
</evidence>
<dbReference type="OrthoDB" id="422086at2759"/>
<dbReference type="GO" id="GO:0005789">
    <property type="term" value="C:endoplasmic reticulum membrane"/>
    <property type="evidence" value="ECO:0007669"/>
    <property type="project" value="UniProtKB-SubCell"/>
</dbReference>
<feature type="signal peptide" evidence="6">
    <location>
        <begin position="1"/>
        <end position="18"/>
    </location>
</feature>
<comment type="catalytic activity">
    <reaction evidence="5">
        <text>[protein]-C-terminal S-[(2E,6E)-farnesyl]-L-cysteine + S-adenosyl-L-methionine = [protein]-C-terminal S-[(2E,6E)-farnesyl]-L-cysteine methyl ester + S-adenosyl-L-homocysteine</text>
        <dbReference type="Rhea" id="RHEA:21672"/>
        <dbReference type="Rhea" id="RHEA-COMP:12125"/>
        <dbReference type="Rhea" id="RHEA-COMP:12126"/>
        <dbReference type="ChEBI" id="CHEBI:57856"/>
        <dbReference type="ChEBI" id="CHEBI:59789"/>
        <dbReference type="ChEBI" id="CHEBI:90510"/>
        <dbReference type="ChEBI" id="CHEBI:90511"/>
        <dbReference type="EC" id="2.1.1.100"/>
    </reaction>
</comment>
<dbReference type="AlphaFoldDB" id="A0A553ICU6"/>
<organism evidence="7 8">
    <name type="scientific">Xylaria flabelliformis</name>
    <dbReference type="NCBI Taxonomy" id="2512241"/>
    <lineage>
        <taxon>Eukaryota</taxon>
        <taxon>Fungi</taxon>
        <taxon>Dikarya</taxon>
        <taxon>Ascomycota</taxon>
        <taxon>Pezizomycotina</taxon>
        <taxon>Sordariomycetes</taxon>
        <taxon>Xylariomycetidae</taxon>
        <taxon>Xylariales</taxon>
        <taxon>Xylariaceae</taxon>
        <taxon>Xylaria</taxon>
    </lineage>
</organism>
<dbReference type="STRING" id="2512241.A0A553ICU6"/>
<dbReference type="Proteomes" id="UP000319160">
    <property type="component" value="Unassembled WGS sequence"/>
</dbReference>
<gene>
    <name evidence="7" type="ORF">FHL15_001219</name>
</gene>
<protein>
    <recommendedName>
        <fullName evidence="5">Protein-S-isoprenylcysteine O-methyltransferase</fullName>
        <ecNumber evidence="5">2.1.1.100</ecNumber>
    </recommendedName>
</protein>
<accession>A0A553ICU6</accession>
<comment type="subcellular location">
    <subcellularLocation>
        <location evidence="5">Endoplasmic reticulum membrane</location>
        <topology evidence="5">Multi-pass membrane protein</topology>
    </subcellularLocation>
    <subcellularLocation>
        <location evidence="1">Membrane</location>
        <topology evidence="1">Multi-pass membrane protein</topology>
    </subcellularLocation>
</comment>
<keyword evidence="4 5" id="KW-0472">Membrane</keyword>
<dbReference type="GO" id="GO:0032259">
    <property type="term" value="P:methylation"/>
    <property type="evidence" value="ECO:0007669"/>
    <property type="project" value="UniProtKB-KW"/>
</dbReference>
<dbReference type="Pfam" id="PF04140">
    <property type="entry name" value="ICMT"/>
    <property type="match status" value="1"/>
</dbReference>
<keyword evidence="2 5" id="KW-0812">Transmembrane</keyword>
<sequence length="240" mass="26264">MPPPILVSQAALAGTILASTIGTYSAISPPNPNPKSASPATEDSITRLKLTSKYAIRAAMVPIGLLALHTSSLACLYPNIPASILRHGAENGLNTSLITWSPATAVPLALVLCAGVPLRRGPYAALGKNFTFALAEPDRLTTTGLYRYVQHPSYTGLVTLILCNASLLGRVDGVLSCWIPPRLYPYLQTMELVLAPVGVLALMFAVWTRVRQEERMLRAKFGIEWEQWHARTWRFIPWIF</sequence>
<feature type="transmembrane region" description="Helical" evidence="5">
    <location>
        <begin position="97"/>
        <end position="118"/>
    </location>
</feature>
<evidence type="ECO:0000256" key="6">
    <source>
        <dbReference type="SAM" id="SignalP"/>
    </source>
</evidence>
<evidence type="ECO:0000256" key="5">
    <source>
        <dbReference type="RuleBase" id="RU362022"/>
    </source>
</evidence>
<proteinExistence type="inferred from homology"/>
<dbReference type="Gene3D" id="1.20.120.1630">
    <property type="match status" value="1"/>
</dbReference>
<keyword evidence="6" id="KW-0732">Signal</keyword>
<evidence type="ECO:0000256" key="1">
    <source>
        <dbReference type="ARBA" id="ARBA00004141"/>
    </source>
</evidence>
<feature type="transmembrane region" description="Helical" evidence="5">
    <location>
        <begin position="192"/>
        <end position="210"/>
    </location>
</feature>
<dbReference type="PANTHER" id="PTHR12714:SF9">
    <property type="entry name" value="PROTEIN-S-ISOPRENYLCYSTEINE O-METHYLTRANSFERASE"/>
    <property type="match status" value="1"/>
</dbReference>
<keyword evidence="5" id="KW-0489">Methyltransferase</keyword>
<dbReference type="EMBL" id="VFLP01000004">
    <property type="protein sequence ID" value="TRX98009.1"/>
    <property type="molecule type" value="Genomic_DNA"/>
</dbReference>